<dbReference type="EMBL" id="AAALRN010000007">
    <property type="protein sequence ID" value="EAD1186134.1"/>
    <property type="molecule type" value="Genomic_DNA"/>
</dbReference>
<accession>A0A823DFU7</accession>
<gene>
    <name evidence="1" type="ORF">QD52_13685</name>
</gene>
<dbReference type="Proteomes" id="UP000403352">
    <property type="component" value="Unassembled WGS sequence"/>
</dbReference>
<dbReference type="AlphaFoldDB" id="A0A823DFU7"/>
<organism evidence="1 2">
    <name type="scientific">Listeria monocytogenes</name>
    <dbReference type="NCBI Taxonomy" id="1639"/>
    <lineage>
        <taxon>Bacteria</taxon>
        <taxon>Bacillati</taxon>
        <taxon>Bacillota</taxon>
        <taxon>Bacilli</taxon>
        <taxon>Bacillales</taxon>
        <taxon>Listeriaceae</taxon>
        <taxon>Listeria</taxon>
    </lineage>
</organism>
<comment type="caution">
    <text evidence="1">The sequence shown here is derived from an EMBL/GenBank/DDBJ whole genome shotgun (WGS) entry which is preliminary data.</text>
</comment>
<name>A0A823DFU7_LISMN</name>
<protein>
    <submittedName>
        <fullName evidence="1">Uncharacterized protein</fullName>
    </submittedName>
</protein>
<reference evidence="1 2" key="1">
    <citation type="submission" date="2018-06" db="EMBL/GenBank/DDBJ databases">
        <authorList>
            <consortium name="GenomeTrakr: Next Generation Sequencing Network for Food Pathogen Tracability"/>
        </authorList>
    </citation>
    <scope>NUCLEOTIDE SEQUENCE [LARGE SCALE GENOMIC DNA]</scope>
    <source>
        <strain evidence="1 2">FDA00008584</strain>
    </source>
</reference>
<sequence length="180" mass="21016">MTKEELEFLKNLQEELNEQPSDGNADPVFWVVGDYQWELAPDGYEEDYRVYASDGDEFSLSGFLEYLTETGDYDEVLSEVNSYDSDYEHAEKIIDFLDYNAGNVDGFRLVGVLERHIVEPNTFFITKEEAKRHIQANRHHYTSKVHTYAMTAWRSPVVGRLWKVLRTCDFDKLEDAAHEQ</sequence>
<evidence type="ECO:0000313" key="1">
    <source>
        <dbReference type="EMBL" id="EAD1186134.1"/>
    </source>
</evidence>
<evidence type="ECO:0000313" key="2">
    <source>
        <dbReference type="Proteomes" id="UP000403352"/>
    </source>
</evidence>
<proteinExistence type="predicted"/>